<evidence type="ECO:0000313" key="8">
    <source>
        <dbReference type="EMBL" id="ERN14872.1"/>
    </source>
</evidence>
<dbReference type="Gramene" id="ERN14872">
    <property type="protein sequence ID" value="ERN14872"/>
    <property type="gene ID" value="AMTR_s00032p00153800"/>
</dbReference>
<dbReference type="EMBL" id="KI392518">
    <property type="protein sequence ID" value="ERN14872.1"/>
    <property type="molecule type" value="Genomic_DNA"/>
</dbReference>
<name>U5D0F1_AMBTC</name>
<dbReference type="InterPro" id="IPR051266">
    <property type="entry name" value="CLCR"/>
</dbReference>
<dbReference type="Proteomes" id="UP000017836">
    <property type="component" value="Unassembled WGS sequence"/>
</dbReference>
<dbReference type="PANTHER" id="PTHR10579">
    <property type="entry name" value="CALCIUM-ACTIVATED CHLORIDE CHANNEL REGULATOR"/>
    <property type="match status" value="1"/>
</dbReference>
<dbReference type="eggNOG" id="ENOG502QUK3">
    <property type="taxonomic scope" value="Eukaryota"/>
</dbReference>
<dbReference type="Pfam" id="PF00097">
    <property type="entry name" value="zf-C3HC4"/>
    <property type="match status" value="1"/>
</dbReference>
<dbReference type="SMART" id="SM00327">
    <property type="entry name" value="VWA"/>
    <property type="match status" value="1"/>
</dbReference>
<dbReference type="SUPFAM" id="SSF57850">
    <property type="entry name" value="RING/U-box"/>
    <property type="match status" value="1"/>
</dbReference>
<dbReference type="PANTHER" id="PTHR10579:SF43">
    <property type="entry name" value="ZINC FINGER (C3HC4-TYPE RING FINGER) FAMILY PROTEIN"/>
    <property type="match status" value="1"/>
</dbReference>
<dbReference type="Pfam" id="PF14624">
    <property type="entry name" value="Vwaint"/>
    <property type="match status" value="1"/>
</dbReference>
<organism evidence="8 9">
    <name type="scientific">Amborella trichopoda</name>
    <dbReference type="NCBI Taxonomy" id="13333"/>
    <lineage>
        <taxon>Eukaryota</taxon>
        <taxon>Viridiplantae</taxon>
        <taxon>Streptophyta</taxon>
        <taxon>Embryophyta</taxon>
        <taxon>Tracheophyta</taxon>
        <taxon>Spermatophyta</taxon>
        <taxon>Magnoliopsida</taxon>
        <taxon>Amborellales</taxon>
        <taxon>Amborellaceae</taxon>
        <taxon>Amborella</taxon>
    </lineage>
</organism>
<dbReference type="InterPro" id="IPR018957">
    <property type="entry name" value="Znf_C3HC4_RING-type"/>
</dbReference>
<dbReference type="InterPro" id="IPR036465">
    <property type="entry name" value="vWFA_dom_sf"/>
</dbReference>
<dbReference type="InterPro" id="IPR001841">
    <property type="entry name" value="Znf_RING"/>
</dbReference>
<dbReference type="InterPro" id="IPR002035">
    <property type="entry name" value="VWF_A"/>
</dbReference>
<evidence type="ECO:0000256" key="2">
    <source>
        <dbReference type="ARBA" id="ARBA00022771"/>
    </source>
</evidence>
<evidence type="ECO:0000256" key="1">
    <source>
        <dbReference type="ARBA" id="ARBA00022723"/>
    </source>
</evidence>
<evidence type="ECO:0000259" key="7">
    <source>
        <dbReference type="PROSITE" id="PS50234"/>
    </source>
</evidence>
<evidence type="ECO:0000256" key="4">
    <source>
        <dbReference type="PROSITE-ProRule" id="PRU00175"/>
    </source>
</evidence>
<keyword evidence="9" id="KW-1185">Reference proteome</keyword>
<dbReference type="AlphaFoldDB" id="U5D0F1"/>
<evidence type="ECO:0000313" key="9">
    <source>
        <dbReference type="Proteomes" id="UP000017836"/>
    </source>
</evidence>
<dbReference type="InterPro" id="IPR032838">
    <property type="entry name" value="Vwaint_dom"/>
</dbReference>
<accession>U5D0F1</accession>
<reference evidence="9" key="1">
    <citation type="journal article" date="2013" name="Science">
        <title>The Amborella genome and the evolution of flowering plants.</title>
        <authorList>
            <consortium name="Amborella Genome Project"/>
        </authorList>
    </citation>
    <scope>NUCLEOTIDE SEQUENCE [LARGE SCALE GENOMIC DNA]</scope>
</reference>
<dbReference type="Gene3D" id="3.40.50.410">
    <property type="entry name" value="von Willebrand factor, type A domain"/>
    <property type="match status" value="1"/>
</dbReference>
<proteinExistence type="predicted"/>
<dbReference type="OMA" id="ILNHTIC"/>
<feature type="region of interest" description="Disordered" evidence="5">
    <location>
        <begin position="72"/>
        <end position="117"/>
    </location>
</feature>
<keyword evidence="1" id="KW-0479">Metal-binding</keyword>
<dbReference type="Gene3D" id="3.30.40.10">
    <property type="entry name" value="Zinc/RING finger domain, C3HC4 (zinc finger)"/>
    <property type="match status" value="1"/>
</dbReference>
<evidence type="ECO:0008006" key="10">
    <source>
        <dbReference type="Google" id="ProtNLM"/>
    </source>
</evidence>
<keyword evidence="2 4" id="KW-0863">Zinc-finger</keyword>
<dbReference type="Pfam" id="PF00092">
    <property type="entry name" value="VWA"/>
    <property type="match status" value="1"/>
</dbReference>
<gene>
    <name evidence="8" type="ORF">AMTR_s00032p00153800</name>
</gene>
<sequence length="639" mass="69103">MMKPGNGHAIFTAECSHSFHFNCIASSFKHGNRLCPMCRAKWKDIPFQSPSPSDPLHRRSRVNPLVVEPATSFPDLNPHLSPHRTHYDPTDPYTTLEPEPDSFSDDEPLELTTEPSTELAAVSRSREAMTIETHLEFPAVPASEASDAFTVLVHLRAPCLAFSGESLDRVPIDLVTVLDVSGSMAGTKLALLKRAMGFVVQNLGPTDRLSVVAFSSNARRLFPLTRMSEQGRQRALMAINGLTSCGGTNIVDGLRHAARVLEERTRARNPVCSLVLLSDGQDTYNSVGASPHSSTPSDQILSLLPPCLKRASHEGLANVPVHTFGFGSDHDANCLHSISEASGGTFSFIQAELAIQDAFARCIGGLLSVVLQELRVEVGRASPGVSIASVQAGNYTSTVSDDSGMATVHFGDLYAEEERDFLIQLRLPSLSLPSDEPVGVLKVGCWYKDPVTFAVMRAEGETVSIPRPVSVGPDQRLTCVKVDRQRNRLRAAESIAEAREMAERGDFEGAHEVLARRQAAIRASRAACAGDGLSGLLDVELGRMRDNMATQRVYEQSGRAYALSGLSSHSWQRATTRGGGDSSEGYQTTAMTEMLARSQTLTFASASVSLSAPLPPEGVPRRRLAPTRSCKMPSRRWGG</sequence>
<dbReference type="SUPFAM" id="SSF53300">
    <property type="entry name" value="vWA-like"/>
    <property type="match status" value="1"/>
</dbReference>
<dbReference type="InterPro" id="IPR013083">
    <property type="entry name" value="Znf_RING/FYVE/PHD"/>
</dbReference>
<evidence type="ECO:0000259" key="6">
    <source>
        <dbReference type="PROSITE" id="PS50089"/>
    </source>
</evidence>
<feature type="domain" description="VWFA" evidence="7">
    <location>
        <begin position="173"/>
        <end position="374"/>
    </location>
</feature>
<evidence type="ECO:0000256" key="3">
    <source>
        <dbReference type="ARBA" id="ARBA00022833"/>
    </source>
</evidence>
<feature type="domain" description="RING-type" evidence="6">
    <location>
        <begin position="14"/>
        <end position="39"/>
    </location>
</feature>
<feature type="region of interest" description="Disordered" evidence="5">
    <location>
        <begin position="610"/>
        <end position="639"/>
    </location>
</feature>
<protein>
    <recommendedName>
        <fullName evidence="10">Anaphase-promoting complex subunit 11</fullName>
    </recommendedName>
</protein>
<evidence type="ECO:0000256" key="5">
    <source>
        <dbReference type="SAM" id="MobiDB-lite"/>
    </source>
</evidence>
<dbReference type="PROSITE" id="PS50234">
    <property type="entry name" value="VWFA"/>
    <property type="match status" value="1"/>
</dbReference>
<keyword evidence="3" id="KW-0862">Zinc</keyword>
<dbReference type="GO" id="GO:0008270">
    <property type="term" value="F:zinc ion binding"/>
    <property type="evidence" value="ECO:0007669"/>
    <property type="project" value="UniProtKB-KW"/>
</dbReference>
<feature type="compositionally biased region" description="Acidic residues" evidence="5">
    <location>
        <begin position="98"/>
        <end position="109"/>
    </location>
</feature>
<dbReference type="HOGENOM" id="CLU_006228_2_0_1"/>
<dbReference type="PROSITE" id="PS50089">
    <property type="entry name" value="ZF_RING_2"/>
    <property type="match status" value="1"/>
</dbReference>